<dbReference type="EC" id="4.2.99.18" evidence="2"/>
<keyword evidence="8" id="KW-0326">Glycosidase</keyword>
<dbReference type="InterPro" id="IPR011257">
    <property type="entry name" value="DNA_glycosylase"/>
</dbReference>
<keyword evidence="3" id="KW-0227">DNA damage</keyword>
<reference evidence="11" key="2">
    <citation type="submission" date="2021-04" db="EMBL/GenBank/DDBJ databases">
        <authorList>
            <person name="Gilroy R."/>
        </authorList>
    </citation>
    <scope>NUCLEOTIDE SEQUENCE</scope>
    <source>
        <strain evidence="11">CHK192-19661</strain>
    </source>
</reference>
<dbReference type="GO" id="GO:0008534">
    <property type="term" value="F:oxidized purine nucleobase lesion DNA N-glycosylase activity"/>
    <property type="evidence" value="ECO:0007669"/>
    <property type="project" value="InterPro"/>
</dbReference>
<dbReference type="AlphaFoldDB" id="A0A9D2IHQ5"/>
<dbReference type="InterPro" id="IPR023170">
    <property type="entry name" value="HhH_base_excis_C"/>
</dbReference>
<reference evidence="11" key="1">
    <citation type="journal article" date="2021" name="PeerJ">
        <title>Extensive microbial diversity within the chicken gut microbiome revealed by metagenomics and culture.</title>
        <authorList>
            <person name="Gilroy R."/>
            <person name="Ravi A."/>
            <person name="Getino M."/>
            <person name="Pursley I."/>
            <person name="Horton D.L."/>
            <person name="Alikhan N.F."/>
            <person name="Baker D."/>
            <person name="Gharbi K."/>
            <person name="Hall N."/>
            <person name="Watson M."/>
            <person name="Adriaenssens E.M."/>
            <person name="Foster-Nyarko E."/>
            <person name="Jarju S."/>
            <person name="Secka A."/>
            <person name="Antonio M."/>
            <person name="Oren A."/>
            <person name="Chaudhuri R.R."/>
            <person name="La Ragione R."/>
            <person name="Hildebrand F."/>
            <person name="Pallen M.J."/>
        </authorList>
    </citation>
    <scope>NUCLEOTIDE SEQUENCE</scope>
    <source>
        <strain evidence="11">CHK192-19661</strain>
    </source>
</reference>
<evidence type="ECO:0000256" key="8">
    <source>
        <dbReference type="ARBA" id="ARBA00023295"/>
    </source>
</evidence>
<evidence type="ECO:0000259" key="10">
    <source>
        <dbReference type="SMART" id="SM00478"/>
    </source>
</evidence>
<comment type="catalytic activity">
    <reaction evidence="9">
        <text>2'-deoxyribonucleotide-(2'-deoxyribose 5'-phosphate)-2'-deoxyribonucleotide-DNA = a 3'-end 2'-deoxyribonucleotide-(2,3-dehydro-2,3-deoxyribose 5'-phosphate)-DNA + a 5'-end 5'-phospho-2'-deoxyribonucleoside-DNA + H(+)</text>
        <dbReference type="Rhea" id="RHEA:66592"/>
        <dbReference type="Rhea" id="RHEA-COMP:13180"/>
        <dbReference type="Rhea" id="RHEA-COMP:16897"/>
        <dbReference type="Rhea" id="RHEA-COMP:17067"/>
        <dbReference type="ChEBI" id="CHEBI:15378"/>
        <dbReference type="ChEBI" id="CHEBI:136412"/>
        <dbReference type="ChEBI" id="CHEBI:157695"/>
        <dbReference type="ChEBI" id="CHEBI:167181"/>
        <dbReference type="EC" id="4.2.99.18"/>
    </reaction>
</comment>
<name>A0A9D2IHQ5_9FIRM</name>
<keyword evidence="5" id="KW-0234">DNA repair</keyword>
<dbReference type="Gene3D" id="1.10.1670.10">
    <property type="entry name" value="Helix-hairpin-Helix base-excision DNA repair enzymes (C-terminal)"/>
    <property type="match status" value="1"/>
</dbReference>
<dbReference type="PANTHER" id="PTHR10242:SF2">
    <property type="entry name" value="N-GLYCOSYLASE_DNA LYASE"/>
    <property type="match status" value="1"/>
</dbReference>
<comment type="similarity">
    <text evidence="1">Belongs to the type-1 OGG1 family.</text>
</comment>
<dbReference type="Gene3D" id="3.30.310.260">
    <property type="match status" value="1"/>
</dbReference>
<sequence length="282" mass="30975">MRRTLYGGEYFDPAATLGCGQAFRWERTQDGFLVFAQDRACLLRREGESTVLECEEGDLAFFENYFDLARDYAAINARVCAFGIPRLSAAARFGRGIRILNQGAEETIFSFIISQNNNIPRIRGILSRLCEALGGERAFSGRTFRAFPSAEALAGQGEAFYRSIGCGYRAPYLAKTAGILASAGTAGLYALPSPQLREALLRLPGVGPKVADCILLFAFHRTSAFPVDVWMEKAYRSLGGTVCGREKIASACAEKFGALGGYVQQYLFYFEREGNENGIHND</sequence>
<evidence type="ECO:0000256" key="4">
    <source>
        <dbReference type="ARBA" id="ARBA00022801"/>
    </source>
</evidence>
<evidence type="ECO:0000256" key="2">
    <source>
        <dbReference type="ARBA" id="ARBA00012720"/>
    </source>
</evidence>
<evidence type="ECO:0000313" key="11">
    <source>
        <dbReference type="EMBL" id="HIZ09699.1"/>
    </source>
</evidence>
<protein>
    <recommendedName>
        <fullName evidence="2">DNA-(apurinic or apyrimidinic site) lyase</fullName>
        <ecNumber evidence="2">4.2.99.18</ecNumber>
    </recommendedName>
</protein>
<dbReference type="InterPro" id="IPR003265">
    <property type="entry name" value="HhH-GPD_domain"/>
</dbReference>
<dbReference type="Proteomes" id="UP000824025">
    <property type="component" value="Unassembled WGS sequence"/>
</dbReference>
<proteinExistence type="inferred from homology"/>
<evidence type="ECO:0000256" key="6">
    <source>
        <dbReference type="ARBA" id="ARBA00023239"/>
    </source>
</evidence>
<dbReference type="Pfam" id="PF07934">
    <property type="entry name" value="OGG_N"/>
    <property type="match status" value="1"/>
</dbReference>
<dbReference type="GO" id="GO:0003684">
    <property type="term" value="F:damaged DNA binding"/>
    <property type="evidence" value="ECO:0007669"/>
    <property type="project" value="InterPro"/>
</dbReference>
<dbReference type="PANTHER" id="PTHR10242">
    <property type="entry name" value="8-OXOGUANINE DNA GLYCOSYLASE"/>
    <property type="match status" value="1"/>
</dbReference>
<evidence type="ECO:0000313" key="12">
    <source>
        <dbReference type="Proteomes" id="UP000824025"/>
    </source>
</evidence>
<comment type="caution">
    <text evidence="11">The sequence shown here is derived from an EMBL/GenBank/DDBJ whole genome shotgun (WGS) entry which is preliminary data.</text>
</comment>
<dbReference type="InterPro" id="IPR012904">
    <property type="entry name" value="OGG_N"/>
</dbReference>
<dbReference type="SUPFAM" id="SSF55945">
    <property type="entry name" value="TATA-box binding protein-like"/>
    <property type="match status" value="1"/>
</dbReference>
<evidence type="ECO:0000256" key="3">
    <source>
        <dbReference type="ARBA" id="ARBA00022763"/>
    </source>
</evidence>
<dbReference type="EMBL" id="DXCF01000021">
    <property type="protein sequence ID" value="HIZ09699.1"/>
    <property type="molecule type" value="Genomic_DNA"/>
</dbReference>
<dbReference type="Pfam" id="PF00730">
    <property type="entry name" value="HhH-GPD"/>
    <property type="match status" value="1"/>
</dbReference>
<feature type="domain" description="HhH-GPD" evidence="10">
    <location>
        <begin position="113"/>
        <end position="272"/>
    </location>
</feature>
<evidence type="ECO:0000256" key="1">
    <source>
        <dbReference type="ARBA" id="ARBA00010679"/>
    </source>
</evidence>
<evidence type="ECO:0000256" key="5">
    <source>
        <dbReference type="ARBA" id="ARBA00023204"/>
    </source>
</evidence>
<dbReference type="CDD" id="cd00056">
    <property type="entry name" value="ENDO3c"/>
    <property type="match status" value="1"/>
</dbReference>
<accession>A0A9D2IHQ5</accession>
<keyword evidence="6" id="KW-0456">Lyase</keyword>
<dbReference type="GO" id="GO:0140078">
    <property type="term" value="F:class I DNA-(apurinic or apyrimidinic site) endonuclease activity"/>
    <property type="evidence" value="ECO:0007669"/>
    <property type="project" value="UniProtKB-EC"/>
</dbReference>
<keyword evidence="4" id="KW-0378">Hydrolase</keyword>
<dbReference type="GO" id="GO:0006289">
    <property type="term" value="P:nucleotide-excision repair"/>
    <property type="evidence" value="ECO:0007669"/>
    <property type="project" value="InterPro"/>
</dbReference>
<keyword evidence="7" id="KW-0511">Multifunctional enzyme</keyword>
<dbReference type="GO" id="GO:0006284">
    <property type="term" value="P:base-excision repair"/>
    <property type="evidence" value="ECO:0007669"/>
    <property type="project" value="InterPro"/>
</dbReference>
<dbReference type="SUPFAM" id="SSF48150">
    <property type="entry name" value="DNA-glycosylase"/>
    <property type="match status" value="1"/>
</dbReference>
<gene>
    <name evidence="11" type="ORF">H9726_04335</name>
</gene>
<organism evidence="11 12">
    <name type="scientific">Candidatus Borkfalkia avicola</name>
    <dbReference type="NCBI Taxonomy" id="2838503"/>
    <lineage>
        <taxon>Bacteria</taxon>
        <taxon>Bacillati</taxon>
        <taxon>Bacillota</taxon>
        <taxon>Clostridia</taxon>
        <taxon>Christensenellales</taxon>
        <taxon>Christensenellaceae</taxon>
        <taxon>Candidatus Borkfalkia</taxon>
    </lineage>
</organism>
<dbReference type="Gene3D" id="1.10.340.30">
    <property type="entry name" value="Hypothetical protein, domain 2"/>
    <property type="match status" value="1"/>
</dbReference>
<dbReference type="InterPro" id="IPR052054">
    <property type="entry name" value="Oxidative_DNA_repair_enzyme"/>
</dbReference>
<evidence type="ECO:0000256" key="9">
    <source>
        <dbReference type="ARBA" id="ARBA00044632"/>
    </source>
</evidence>
<dbReference type="SMART" id="SM00478">
    <property type="entry name" value="ENDO3c"/>
    <property type="match status" value="1"/>
</dbReference>
<evidence type="ECO:0000256" key="7">
    <source>
        <dbReference type="ARBA" id="ARBA00023268"/>
    </source>
</evidence>